<dbReference type="Proteomes" id="UP000256429">
    <property type="component" value="Unassembled WGS sequence"/>
</dbReference>
<gene>
    <name evidence="2" type="ORF">BX611_1288</name>
</gene>
<organism evidence="2 3">
    <name type="scientific">Lutibacter oceani</name>
    <dbReference type="NCBI Taxonomy" id="1853311"/>
    <lineage>
        <taxon>Bacteria</taxon>
        <taxon>Pseudomonadati</taxon>
        <taxon>Bacteroidota</taxon>
        <taxon>Flavobacteriia</taxon>
        <taxon>Flavobacteriales</taxon>
        <taxon>Flavobacteriaceae</taxon>
        <taxon>Lutibacter</taxon>
    </lineage>
</organism>
<protein>
    <submittedName>
        <fullName evidence="2">Stress responsive alpha/beta barrel protein</fullName>
    </submittedName>
</protein>
<dbReference type="EMBL" id="QTTQ01000010">
    <property type="protein sequence ID" value="REE81752.1"/>
    <property type="molecule type" value="Genomic_DNA"/>
</dbReference>
<dbReference type="Gene3D" id="3.30.70.100">
    <property type="match status" value="1"/>
</dbReference>
<dbReference type="SMART" id="SM00886">
    <property type="entry name" value="Dabb"/>
    <property type="match status" value="1"/>
</dbReference>
<dbReference type="InterPro" id="IPR013097">
    <property type="entry name" value="Dabb"/>
</dbReference>
<evidence type="ECO:0000259" key="1">
    <source>
        <dbReference type="PROSITE" id="PS51502"/>
    </source>
</evidence>
<dbReference type="RefSeq" id="WP_115880455.1">
    <property type="nucleotide sequence ID" value="NZ_QTTQ01000010.1"/>
</dbReference>
<sequence>MKSTNTIEEKFIHVVFFWLKNPNDENDRKEFENSMNKFLNSSVYAKNKHFGKPANTNRPVIDNSYTYCLKVTFNNLEEHDLYQVEPAHKLFISEASNLWERVLIYDSES</sequence>
<reference evidence="2 3" key="1">
    <citation type="submission" date="2018-08" db="EMBL/GenBank/DDBJ databases">
        <title>Genomic Encyclopedia of Type Strains, Phase III (KMG-III): the genomes of soil and plant-associated and newly described type strains.</title>
        <authorList>
            <person name="Whitman W."/>
        </authorList>
    </citation>
    <scope>NUCLEOTIDE SEQUENCE [LARGE SCALE GENOMIC DNA]</scope>
    <source>
        <strain evidence="2 3">325-5</strain>
    </source>
</reference>
<comment type="caution">
    <text evidence="2">The sequence shown here is derived from an EMBL/GenBank/DDBJ whole genome shotgun (WGS) entry which is preliminary data.</text>
</comment>
<dbReference type="SUPFAM" id="SSF54909">
    <property type="entry name" value="Dimeric alpha+beta barrel"/>
    <property type="match status" value="1"/>
</dbReference>
<keyword evidence="3" id="KW-1185">Reference proteome</keyword>
<dbReference type="InterPro" id="IPR011008">
    <property type="entry name" value="Dimeric_a/b-barrel"/>
</dbReference>
<dbReference type="Pfam" id="PF07876">
    <property type="entry name" value="Dabb"/>
    <property type="match status" value="1"/>
</dbReference>
<name>A0A3D9RZ16_9FLAO</name>
<dbReference type="OrthoDB" id="7189263at2"/>
<dbReference type="PROSITE" id="PS51502">
    <property type="entry name" value="S_R_A_B_BARREL"/>
    <property type="match status" value="1"/>
</dbReference>
<evidence type="ECO:0000313" key="2">
    <source>
        <dbReference type="EMBL" id="REE81752.1"/>
    </source>
</evidence>
<feature type="domain" description="Stress-response A/B barrel" evidence="1">
    <location>
        <begin position="11"/>
        <end position="107"/>
    </location>
</feature>
<proteinExistence type="predicted"/>
<accession>A0A3D9RZ16</accession>
<dbReference type="AlphaFoldDB" id="A0A3D9RZ16"/>
<evidence type="ECO:0000313" key="3">
    <source>
        <dbReference type="Proteomes" id="UP000256429"/>
    </source>
</evidence>